<protein>
    <submittedName>
        <fullName evidence="4">FAD-binding oxidoreductase</fullName>
    </submittedName>
</protein>
<dbReference type="SUPFAM" id="SSF56176">
    <property type="entry name" value="FAD-binding/transporter-associated domain-like"/>
    <property type="match status" value="1"/>
</dbReference>
<dbReference type="RefSeq" id="WP_332863731.1">
    <property type="nucleotide sequence ID" value="NZ_JBAFSM010000005.1"/>
</dbReference>
<accession>A0AAW9QEP7</accession>
<proteinExistence type="predicted"/>
<dbReference type="GO" id="GO:0071949">
    <property type="term" value="F:FAD binding"/>
    <property type="evidence" value="ECO:0007669"/>
    <property type="project" value="InterPro"/>
</dbReference>
<dbReference type="Gene3D" id="3.30.465.10">
    <property type="match status" value="1"/>
</dbReference>
<evidence type="ECO:0000313" key="4">
    <source>
        <dbReference type="EMBL" id="MEG3436277.1"/>
    </source>
</evidence>
<dbReference type="SUPFAM" id="SSF55103">
    <property type="entry name" value="FAD-linked oxidases, C-terminal domain"/>
    <property type="match status" value="1"/>
</dbReference>
<dbReference type="InterPro" id="IPR016169">
    <property type="entry name" value="FAD-bd_PCMH_sub2"/>
</dbReference>
<keyword evidence="5" id="KW-1185">Reference proteome</keyword>
<dbReference type="InterPro" id="IPR006094">
    <property type="entry name" value="Oxid_FAD_bind_N"/>
</dbReference>
<evidence type="ECO:0000259" key="3">
    <source>
        <dbReference type="PROSITE" id="PS51387"/>
    </source>
</evidence>
<dbReference type="PROSITE" id="PS51387">
    <property type="entry name" value="FAD_PCMH"/>
    <property type="match status" value="1"/>
</dbReference>
<evidence type="ECO:0000256" key="2">
    <source>
        <dbReference type="ARBA" id="ARBA00022827"/>
    </source>
</evidence>
<comment type="caution">
    <text evidence="4">The sequence shown here is derived from an EMBL/GenBank/DDBJ whole genome shotgun (WGS) entry which is preliminary data.</text>
</comment>
<name>A0AAW9QEP7_9CHRO</name>
<dbReference type="AlphaFoldDB" id="A0AAW9QEP7"/>
<keyword evidence="1" id="KW-0285">Flavoprotein</keyword>
<evidence type="ECO:0000256" key="1">
    <source>
        <dbReference type="ARBA" id="ARBA00022630"/>
    </source>
</evidence>
<dbReference type="PANTHER" id="PTHR11748:SF103">
    <property type="entry name" value="GLYCOLATE OXIDASE SUBUNIT GLCE"/>
    <property type="match status" value="1"/>
</dbReference>
<feature type="domain" description="FAD-binding PCMH-type" evidence="3">
    <location>
        <begin position="38"/>
        <end position="217"/>
    </location>
</feature>
<dbReference type="GO" id="GO:0003824">
    <property type="term" value="F:catalytic activity"/>
    <property type="evidence" value="ECO:0007669"/>
    <property type="project" value="InterPro"/>
</dbReference>
<dbReference type="InterPro" id="IPR016166">
    <property type="entry name" value="FAD-bd_PCMH"/>
</dbReference>
<dbReference type="InterPro" id="IPR016164">
    <property type="entry name" value="FAD-linked_Oxase-like_C"/>
</dbReference>
<dbReference type="InterPro" id="IPR036318">
    <property type="entry name" value="FAD-bd_PCMH-like_sf"/>
</dbReference>
<reference evidence="4 5" key="1">
    <citation type="submission" date="2024-01" db="EMBL/GenBank/DDBJ databases">
        <title>Genomic insights into the taxonomy and metabolism of the cyanobacterium Pannus brasiliensis CCIBt3594.</title>
        <authorList>
            <person name="Machado M."/>
            <person name="Botero N.B."/>
            <person name="Andreote A.P.D."/>
            <person name="Feitosa A.M.T."/>
            <person name="Popin R."/>
            <person name="Sivonen K."/>
            <person name="Fiore M.F."/>
        </authorList>
    </citation>
    <scope>NUCLEOTIDE SEQUENCE [LARGE SCALE GENOMIC DNA]</scope>
    <source>
        <strain evidence="4 5">CCIBt3594</strain>
    </source>
</reference>
<sequence length="429" mass="46445">MTSSIASHLASILPADTKVIPWEQVGESDRENIENAITGNPPDCLVFPDNSETLAEIVRIANENRWPLLIRGAGSKLDWGNPVNSPRIVVCTGQLNRAIEHAVGDLVITVEAGMTLADLQAFLAPSRQFLPVDPSYLDRTTIGGLVATADAGGWRQRYGGVRDLILGFSFVRHDGAIAKAGGRVVKNVAGYDMMKLFTGSFGTLGIISEVTLRLFPMISDSETLLITGSGESIAKLSYIIRQSALTPTIAEILTEKMVKALTSIEKIGLLLRFESIPESIAEQGKQIAALAGQLDCSIDYYRDGEERDLWQRYRNTMDHPGDKDANFCKIGILPSAFGAIVPGIDGIGSINIGSGVGKLILPAGADIARIRGMTGENQGYLSLLSAPKSVKESIEPWGYTGNSIDLMKTLKNKFDPNRIFNPERFINKI</sequence>
<keyword evidence="2" id="KW-0274">FAD</keyword>
<dbReference type="Proteomes" id="UP001328733">
    <property type="component" value="Unassembled WGS sequence"/>
</dbReference>
<dbReference type="PANTHER" id="PTHR11748">
    <property type="entry name" value="D-LACTATE DEHYDROGENASE"/>
    <property type="match status" value="1"/>
</dbReference>
<organism evidence="4 5">
    <name type="scientific">Pannus brasiliensis CCIBt3594</name>
    <dbReference type="NCBI Taxonomy" id="1427578"/>
    <lineage>
        <taxon>Bacteria</taxon>
        <taxon>Bacillati</taxon>
        <taxon>Cyanobacteriota</taxon>
        <taxon>Cyanophyceae</taxon>
        <taxon>Oscillatoriophycideae</taxon>
        <taxon>Chroococcales</taxon>
        <taxon>Microcystaceae</taxon>
        <taxon>Pannus</taxon>
    </lineage>
</organism>
<dbReference type="Pfam" id="PF01565">
    <property type="entry name" value="FAD_binding_4"/>
    <property type="match status" value="1"/>
</dbReference>
<evidence type="ECO:0000313" key="5">
    <source>
        <dbReference type="Proteomes" id="UP001328733"/>
    </source>
</evidence>
<dbReference type="EMBL" id="JBAFSM010000005">
    <property type="protein sequence ID" value="MEG3436277.1"/>
    <property type="molecule type" value="Genomic_DNA"/>
</dbReference>
<gene>
    <name evidence="4" type="ORF">V0288_04025</name>
</gene>